<evidence type="ECO:0000256" key="4">
    <source>
        <dbReference type="ARBA" id="ARBA00022723"/>
    </source>
</evidence>
<dbReference type="Gene3D" id="3.20.20.70">
    <property type="entry name" value="Aldolase class I"/>
    <property type="match status" value="1"/>
</dbReference>
<dbReference type="PANTHER" id="PTHR11228:SF7">
    <property type="entry name" value="PQQA PEPTIDE CYCLASE"/>
    <property type="match status" value="1"/>
</dbReference>
<comment type="caution">
    <text evidence="8">The sequence shown here is derived from an EMBL/GenBank/DDBJ whole genome shotgun (WGS) entry which is preliminary data.</text>
</comment>
<dbReference type="CDD" id="cd21123">
    <property type="entry name" value="SPASM_MftC-like"/>
    <property type="match status" value="1"/>
</dbReference>
<reference evidence="8 9" key="2">
    <citation type="submission" date="2024-09" db="EMBL/GenBank/DDBJ databases">
        <title>Draft genome sequence of Candidatus Magnetaquicoccaceae bacterium FCR-1.</title>
        <authorList>
            <person name="Shimoshige H."/>
            <person name="Shimamura S."/>
            <person name="Taoka A."/>
            <person name="Kobayashi H."/>
            <person name="Maekawa T."/>
        </authorList>
    </citation>
    <scope>NUCLEOTIDE SEQUENCE [LARGE SCALE GENOMIC DNA]</scope>
    <source>
        <strain evidence="8 9">FCR-1</strain>
    </source>
</reference>
<dbReference type="EC" id="1.21.98.4" evidence="8"/>
<sequence length="381" mass="41911">MFRLTQFMRRLFAPGQQPRPRLPVEGGPVIVWNLLRRCNLTCAHCYAASADRPYSGELSFAECVRVLEDLRANGVSALILSGGEPLLRPDLFEIAAMAKGLGFYLGLSSNGTLMDPAMAKRIAGAGFDYVGVSLDGLEANHDRMRGMVGAFRRSVDGIGHCRAEGVKAGIRFTPTRDNIDDLPGLFELMRAEGTDRFYLSHWNHAGRGKVNREENAELRATRALMARLFDMTYADVRSGAAREIVTGNNDADGVFFLFWVRENRPDLAERAEAMLTRWGGNASGVGIANIDELGEVHPDIFWRHHSLGNVRDTSFGAIWGNPDDPLLAGLRARPRPLKGRCGACRYLAICGGNTRVRACQVSGDPWEEDPGCYLTDAEVLP</sequence>
<dbReference type="CDD" id="cd01335">
    <property type="entry name" value="Radical_SAM"/>
    <property type="match status" value="1"/>
</dbReference>
<accession>A0ABQ0C908</accession>
<dbReference type="InterPro" id="IPR007197">
    <property type="entry name" value="rSAM"/>
</dbReference>
<dbReference type="SFLD" id="SFLDS00029">
    <property type="entry name" value="Radical_SAM"/>
    <property type="match status" value="1"/>
</dbReference>
<proteinExistence type="predicted"/>
<keyword evidence="3" id="KW-0949">S-adenosyl-L-methionine</keyword>
<feature type="domain" description="Radical SAM core" evidence="7">
    <location>
        <begin position="24"/>
        <end position="234"/>
    </location>
</feature>
<dbReference type="SFLD" id="SFLDG01067">
    <property type="entry name" value="SPASM/twitch_domain_containing"/>
    <property type="match status" value="1"/>
</dbReference>
<evidence type="ECO:0000256" key="2">
    <source>
        <dbReference type="ARBA" id="ARBA00022485"/>
    </source>
</evidence>
<dbReference type="InterPro" id="IPR006638">
    <property type="entry name" value="Elp3/MiaA/NifB-like_rSAM"/>
</dbReference>
<reference evidence="8 9" key="1">
    <citation type="submission" date="2024-05" db="EMBL/GenBank/DDBJ databases">
        <authorList>
            <consortium name="Candidatus Magnetaquicoccaceae bacterium FCR-1 genome sequencing consortium"/>
            <person name="Shimoshige H."/>
            <person name="Shimamura S."/>
            <person name="Taoka A."/>
            <person name="Kobayashi H."/>
            <person name="Maekawa T."/>
        </authorList>
    </citation>
    <scope>NUCLEOTIDE SEQUENCE [LARGE SCALE GENOMIC DNA]</scope>
    <source>
        <strain evidence="8 9">FCR-1</strain>
    </source>
</reference>
<evidence type="ECO:0000313" key="8">
    <source>
        <dbReference type="EMBL" id="GAB0057376.1"/>
    </source>
</evidence>
<keyword evidence="8" id="KW-0560">Oxidoreductase</keyword>
<dbReference type="InterPro" id="IPR023992">
    <property type="entry name" value="HemeD1_Synth_NirJ"/>
</dbReference>
<keyword evidence="2" id="KW-0004">4Fe-4S</keyword>
<dbReference type="NCBIfam" id="TIGR04051">
    <property type="entry name" value="rSAM_NirJ"/>
    <property type="match status" value="1"/>
</dbReference>
<dbReference type="PROSITE" id="PS51918">
    <property type="entry name" value="RADICAL_SAM"/>
    <property type="match status" value="1"/>
</dbReference>
<keyword evidence="6" id="KW-0411">Iron-sulfur</keyword>
<dbReference type="SMART" id="SM00729">
    <property type="entry name" value="Elp3"/>
    <property type="match status" value="1"/>
</dbReference>
<gene>
    <name evidence="8" type="primary">pqqE_1</name>
    <name evidence="8" type="ORF">SIID45300_01703</name>
</gene>
<dbReference type="PANTHER" id="PTHR11228">
    <property type="entry name" value="RADICAL SAM DOMAIN PROTEIN"/>
    <property type="match status" value="1"/>
</dbReference>
<dbReference type="GO" id="GO:0016491">
    <property type="term" value="F:oxidoreductase activity"/>
    <property type="evidence" value="ECO:0007669"/>
    <property type="project" value="UniProtKB-KW"/>
</dbReference>
<name>A0ABQ0C908_9PROT</name>
<dbReference type="InterPro" id="IPR050377">
    <property type="entry name" value="Radical_SAM_PqqE_MftC-like"/>
</dbReference>
<evidence type="ECO:0000256" key="6">
    <source>
        <dbReference type="ARBA" id="ARBA00023014"/>
    </source>
</evidence>
<dbReference type="InterPro" id="IPR017200">
    <property type="entry name" value="PqqE-like"/>
</dbReference>
<evidence type="ECO:0000256" key="1">
    <source>
        <dbReference type="ARBA" id="ARBA00001966"/>
    </source>
</evidence>
<keyword evidence="4" id="KW-0479">Metal-binding</keyword>
<evidence type="ECO:0000256" key="5">
    <source>
        <dbReference type="ARBA" id="ARBA00023004"/>
    </source>
</evidence>
<keyword evidence="9" id="KW-1185">Reference proteome</keyword>
<dbReference type="SFLD" id="SFLDG01386">
    <property type="entry name" value="main_SPASM_domain-containing"/>
    <property type="match status" value="1"/>
</dbReference>
<comment type="cofactor">
    <cofactor evidence="1">
        <name>[4Fe-4S] cluster</name>
        <dbReference type="ChEBI" id="CHEBI:49883"/>
    </cofactor>
</comment>
<evidence type="ECO:0000313" key="9">
    <source>
        <dbReference type="Proteomes" id="UP001628193"/>
    </source>
</evidence>
<dbReference type="Pfam" id="PF04055">
    <property type="entry name" value="Radical_SAM"/>
    <property type="match status" value="1"/>
</dbReference>
<dbReference type="PIRSF" id="PIRSF037420">
    <property type="entry name" value="PQQ_syn_pqqE"/>
    <property type="match status" value="1"/>
</dbReference>
<evidence type="ECO:0000259" key="7">
    <source>
        <dbReference type="PROSITE" id="PS51918"/>
    </source>
</evidence>
<dbReference type="Proteomes" id="UP001628193">
    <property type="component" value="Unassembled WGS sequence"/>
</dbReference>
<dbReference type="SUPFAM" id="SSF102114">
    <property type="entry name" value="Radical SAM enzymes"/>
    <property type="match status" value="1"/>
</dbReference>
<dbReference type="InterPro" id="IPR013785">
    <property type="entry name" value="Aldolase_TIM"/>
</dbReference>
<evidence type="ECO:0000256" key="3">
    <source>
        <dbReference type="ARBA" id="ARBA00022691"/>
    </source>
</evidence>
<keyword evidence="5" id="KW-0408">Iron</keyword>
<dbReference type="InterPro" id="IPR058240">
    <property type="entry name" value="rSAM_sf"/>
</dbReference>
<protein>
    <submittedName>
        <fullName evidence="8">PqqA peptide cyclase</fullName>
        <ecNumber evidence="8">1.21.98.4</ecNumber>
    </submittedName>
</protein>
<dbReference type="EMBL" id="BAAFGK010000004">
    <property type="protein sequence ID" value="GAB0057376.1"/>
    <property type="molecule type" value="Genomic_DNA"/>
</dbReference>
<organism evidence="8 9">
    <name type="scientific">Candidatus Magnetaquiglobus chichijimensis</name>
    <dbReference type="NCBI Taxonomy" id="3141448"/>
    <lineage>
        <taxon>Bacteria</taxon>
        <taxon>Pseudomonadati</taxon>
        <taxon>Pseudomonadota</taxon>
        <taxon>Magnetococcia</taxon>
        <taxon>Magnetococcales</taxon>
        <taxon>Candidatus Magnetaquicoccaceae</taxon>
        <taxon>Candidatus Magnetaquiglobus</taxon>
    </lineage>
</organism>
<dbReference type="RefSeq" id="WP_420905068.1">
    <property type="nucleotide sequence ID" value="NZ_BAAFGK010000004.1"/>
</dbReference>